<comment type="similarity">
    <text evidence="1 6">Belongs to the sigma-70 factor family. ECF subfamily.</text>
</comment>
<keyword evidence="3 6" id="KW-0731">Sigma factor</keyword>
<sequence>MFFKSSAQREFEQVVRAWSAELYRFAWWLSRDRFLADELVQETFARAWRAWDQLQDPANPKPWLISILRNEHARHHARKQFDYSDEAPEALSLPAVDDHATQYEMENLIGSLPLSLREPFLLQTLGGYSCAEIAAELQTSEGAVMVRLTRARKALQEALIAPASGRHRKLS</sequence>
<keyword evidence="5 6" id="KW-0804">Transcription</keyword>
<keyword evidence="2 6" id="KW-0805">Transcription regulation</keyword>
<evidence type="ECO:0000256" key="2">
    <source>
        <dbReference type="ARBA" id="ARBA00023015"/>
    </source>
</evidence>
<dbReference type="InterPro" id="IPR013249">
    <property type="entry name" value="RNA_pol_sigma70_r4_t2"/>
</dbReference>
<dbReference type="InterPro" id="IPR036388">
    <property type="entry name" value="WH-like_DNA-bd_sf"/>
</dbReference>
<dbReference type="InterPro" id="IPR013324">
    <property type="entry name" value="RNA_pol_sigma_r3/r4-like"/>
</dbReference>
<dbReference type="PANTHER" id="PTHR43133:SF51">
    <property type="entry name" value="RNA POLYMERASE SIGMA FACTOR"/>
    <property type="match status" value="1"/>
</dbReference>
<evidence type="ECO:0000256" key="4">
    <source>
        <dbReference type="ARBA" id="ARBA00023125"/>
    </source>
</evidence>
<comment type="caution">
    <text evidence="9">The sequence shown here is derived from an EMBL/GenBank/DDBJ whole genome shotgun (WGS) entry which is preliminary data.</text>
</comment>
<dbReference type="Gene3D" id="1.10.10.10">
    <property type="entry name" value="Winged helix-like DNA-binding domain superfamily/Winged helix DNA-binding domain"/>
    <property type="match status" value="1"/>
</dbReference>
<gene>
    <name evidence="9" type="ORF">ABVT11_06460</name>
</gene>
<accession>A0ABV2CNH8</accession>
<feature type="domain" description="RNA polymerase sigma-70 region 2" evidence="7">
    <location>
        <begin position="15"/>
        <end position="80"/>
    </location>
</feature>
<dbReference type="Proteomes" id="UP001548590">
    <property type="component" value="Unassembled WGS sequence"/>
</dbReference>
<evidence type="ECO:0000256" key="3">
    <source>
        <dbReference type="ARBA" id="ARBA00023082"/>
    </source>
</evidence>
<evidence type="ECO:0000313" key="10">
    <source>
        <dbReference type="Proteomes" id="UP001548590"/>
    </source>
</evidence>
<dbReference type="InterPro" id="IPR039425">
    <property type="entry name" value="RNA_pol_sigma-70-like"/>
</dbReference>
<evidence type="ECO:0000313" key="9">
    <source>
        <dbReference type="EMBL" id="MET1489463.1"/>
    </source>
</evidence>
<dbReference type="Gene3D" id="1.10.1740.10">
    <property type="match status" value="1"/>
</dbReference>
<name>A0ABV2CNH8_9RHOO</name>
<dbReference type="NCBIfam" id="TIGR02937">
    <property type="entry name" value="sigma70-ECF"/>
    <property type="match status" value="1"/>
</dbReference>
<dbReference type="InterPro" id="IPR007627">
    <property type="entry name" value="RNA_pol_sigma70_r2"/>
</dbReference>
<proteinExistence type="inferred from homology"/>
<evidence type="ECO:0000259" key="7">
    <source>
        <dbReference type="Pfam" id="PF04542"/>
    </source>
</evidence>
<dbReference type="SUPFAM" id="SSF88659">
    <property type="entry name" value="Sigma3 and sigma4 domains of RNA polymerase sigma factors"/>
    <property type="match status" value="1"/>
</dbReference>
<dbReference type="InterPro" id="IPR014284">
    <property type="entry name" value="RNA_pol_sigma-70_dom"/>
</dbReference>
<evidence type="ECO:0000259" key="8">
    <source>
        <dbReference type="Pfam" id="PF08281"/>
    </source>
</evidence>
<keyword evidence="10" id="KW-1185">Reference proteome</keyword>
<dbReference type="PANTHER" id="PTHR43133">
    <property type="entry name" value="RNA POLYMERASE ECF-TYPE SIGMA FACTO"/>
    <property type="match status" value="1"/>
</dbReference>
<dbReference type="RefSeq" id="WP_345925442.1">
    <property type="nucleotide sequence ID" value="NZ_JBDIVF010000002.1"/>
</dbReference>
<dbReference type="Pfam" id="PF04542">
    <property type="entry name" value="Sigma70_r2"/>
    <property type="match status" value="1"/>
</dbReference>
<dbReference type="InterPro" id="IPR013325">
    <property type="entry name" value="RNA_pol_sigma_r2"/>
</dbReference>
<keyword evidence="4 6" id="KW-0238">DNA-binding</keyword>
<reference evidence="9 10" key="1">
    <citation type="submission" date="2024-07" db="EMBL/GenBank/DDBJ databases">
        <title>Uliginosibacterium paludis KCTC:42655.</title>
        <authorList>
            <person name="Kim M.K."/>
        </authorList>
    </citation>
    <scope>NUCLEOTIDE SEQUENCE [LARGE SCALE GENOMIC DNA]</scope>
    <source>
        <strain evidence="9 10">KCTC 42655</strain>
    </source>
</reference>
<evidence type="ECO:0000256" key="5">
    <source>
        <dbReference type="ARBA" id="ARBA00023163"/>
    </source>
</evidence>
<dbReference type="InterPro" id="IPR000838">
    <property type="entry name" value="RNA_pol_sigma70_ECF_CS"/>
</dbReference>
<evidence type="ECO:0000256" key="1">
    <source>
        <dbReference type="ARBA" id="ARBA00010641"/>
    </source>
</evidence>
<organism evidence="9 10">
    <name type="scientific">Uliginosibacterium paludis</name>
    <dbReference type="NCBI Taxonomy" id="1615952"/>
    <lineage>
        <taxon>Bacteria</taxon>
        <taxon>Pseudomonadati</taxon>
        <taxon>Pseudomonadota</taxon>
        <taxon>Betaproteobacteria</taxon>
        <taxon>Rhodocyclales</taxon>
        <taxon>Zoogloeaceae</taxon>
        <taxon>Uliginosibacterium</taxon>
    </lineage>
</organism>
<dbReference type="EMBL" id="JBEWLZ010000003">
    <property type="protein sequence ID" value="MET1489463.1"/>
    <property type="molecule type" value="Genomic_DNA"/>
</dbReference>
<dbReference type="Pfam" id="PF08281">
    <property type="entry name" value="Sigma70_r4_2"/>
    <property type="match status" value="1"/>
</dbReference>
<protein>
    <recommendedName>
        <fullName evidence="6">RNA polymerase sigma factor</fullName>
    </recommendedName>
</protein>
<dbReference type="SUPFAM" id="SSF88946">
    <property type="entry name" value="Sigma2 domain of RNA polymerase sigma factors"/>
    <property type="match status" value="1"/>
</dbReference>
<evidence type="ECO:0000256" key="6">
    <source>
        <dbReference type="RuleBase" id="RU000716"/>
    </source>
</evidence>
<feature type="domain" description="RNA polymerase sigma factor 70 region 4 type 2" evidence="8">
    <location>
        <begin position="105"/>
        <end position="155"/>
    </location>
</feature>
<dbReference type="PROSITE" id="PS01063">
    <property type="entry name" value="SIGMA70_ECF"/>
    <property type="match status" value="1"/>
</dbReference>